<evidence type="ECO:0000313" key="2">
    <source>
        <dbReference type="Proteomes" id="UP001153334"/>
    </source>
</evidence>
<proteinExistence type="predicted"/>
<gene>
    <name evidence="1" type="ORF">ONZ43_g4555</name>
</gene>
<keyword evidence="2" id="KW-1185">Reference proteome</keyword>
<sequence>MASAYNRSFHVPSFFSELKQLDEVHINFDLHAAVDGLEEIELGGKRSIVQILTKAARSGVRLADVFDQELFETKLRRLAHGYRARYGDLLKYDVEEEIERFRGYRPELAKYAIDGLTFMYSAQTSNKNVIIEGANAVMLDVSMGSYPYVTSSNTTISGIIAGLTLNPKNITETIGVVKAWLEQSSRRLAENGELLQVENAAVAGSVCQHPTLNLVVVKHGHMVNYYTSLNLTKASLARTTPTIAYKDKSTGKELDYYPADHNILDNAEVVYHEMPGWKKSTTNARTYDDLPKEARDYVEYIEKFIGVKIKWIGTGPDREAMITRG</sequence>
<accession>A0ACC2IL60</accession>
<dbReference type="EMBL" id="JAPESX010001249">
    <property type="protein sequence ID" value="KAJ8115915.1"/>
    <property type="molecule type" value="Genomic_DNA"/>
</dbReference>
<organism evidence="1 2">
    <name type="scientific">Nemania bipapillata</name>
    <dbReference type="NCBI Taxonomy" id="110536"/>
    <lineage>
        <taxon>Eukaryota</taxon>
        <taxon>Fungi</taxon>
        <taxon>Dikarya</taxon>
        <taxon>Ascomycota</taxon>
        <taxon>Pezizomycotina</taxon>
        <taxon>Sordariomycetes</taxon>
        <taxon>Xylariomycetidae</taxon>
        <taxon>Xylariales</taxon>
        <taxon>Xylariaceae</taxon>
        <taxon>Nemania</taxon>
    </lineage>
</organism>
<protein>
    <submittedName>
        <fullName evidence="1">Uncharacterized protein</fullName>
    </submittedName>
</protein>
<name>A0ACC2IL60_9PEZI</name>
<reference evidence="1" key="1">
    <citation type="submission" date="2022-11" db="EMBL/GenBank/DDBJ databases">
        <title>Genome Sequence of Nemania bipapillata.</title>
        <authorList>
            <person name="Buettner E."/>
        </authorList>
    </citation>
    <scope>NUCLEOTIDE SEQUENCE</scope>
    <source>
        <strain evidence="1">CP14</strain>
    </source>
</reference>
<comment type="caution">
    <text evidence="1">The sequence shown here is derived from an EMBL/GenBank/DDBJ whole genome shotgun (WGS) entry which is preliminary data.</text>
</comment>
<dbReference type="Proteomes" id="UP001153334">
    <property type="component" value="Unassembled WGS sequence"/>
</dbReference>
<evidence type="ECO:0000313" key="1">
    <source>
        <dbReference type="EMBL" id="KAJ8115915.1"/>
    </source>
</evidence>